<protein>
    <recommendedName>
        <fullName evidence="3">Nucleotidyl transferase AbiEii/AbiGii toxin family protein</fullName>
    </recommendedName>
</protein>
<gene>
    <name evidence="1" type="ORF">PSM36_1432</name>
</gene>
<accession>A0A1R3T9J2</accession>
<dbReference type="InterPro" id="IPR014942">
    <property type="entry name" value="AbiEii"/>
</dbReference>
<reference evidence="1 2" key="1">
    <citation type="submission" date="2016-08" db="EMBL/GenBank/DDBJ databases">
        <authorList>
            <person name="Seilhamer J.J."/>
        </authorList>
    </citation>
    <scope>NUCLEOTIDE SEQUENCE [LARGE SCALE GENOMIC DNA]</scope>
    <source>
        <strain evidence="1">M3/6</strain>
    </source>
</reference>
<dbReference type="RefSeq" id="WP_076930155.1">
    <property type="nucleotide sequence ID" value="NZ_LT605205.1"/>
</dbReference>
<dbReference type="Gene3D" id="3.10.450.620">
    <property type="entry name" value="JHP933, nucleotidyltransferase-like core domain"/>
    <property type="match status" value="1"/>
</dbReference>
<dbReference type="EMBL" id="LT605205">
    <property type="protein sequence ID" value="SCD20254.1"/>
    <property type="molecule type" value="Genomic_DNA"/>
</dbReference>
<organism evidence="1 2">
    <name type="scientific">Proteiniphilum saccharofermentans</name>
    <dbReference type="NCBI Taxonomy" id="1642647"/>
    <lineage>
        <taxon>Bacteria</taxon>
        <taxon>Pseudomonadati</taxon>
        <taxon>Bacteroidota</taxon>
        <taxon>Bacteroidia</taxon>
        <taxon>Bacteroidales</taxon>
        <taxon>Dysgonomonadaceae</taxon>
        <taxon>Proteiniphilum</taxon>
    </lineage>
</organism>
<dbReference type="STRING" id="1642647.PSM36_1432"/>
<keyword evidence="2" id="KW-1185">Reference proteome</keyword>
<evidence type="ECO:0008006" key="3">
    <source>
        <dbReference type="Google" id="ProtNLM"/>
    </source>
</evidence>
<dbReference type="KEGG" id="psac:PSM36_1432"/>
<sequence>MKYIDLSKKDQQDIIQRVQAENGLNGQIIEKDWWVTTVLRALFSLPYREHCSFKGGTSLSKCWGLIRRFSEDADIAIDREYLGFSGKLSKTQISDKLRRASCTFVREKLQYDLGERLVEIGVDKSKFTIHVNITPVTTTDPEIIEVEYSSVFEDKMPYIRHKVLVEVSGRSMSEPVVPVLLNSFIDKVFTDAPFSEAEFEVRAVVPQRTFLEKVFLLHEEFSKSYDLMRTERMSRHLYDIVQIMNTQIAEEALTDERLYRSVIEHRRIFIGLKDFDYSTLLPKSIRIVPPAHIIEAWRKDYATMQETMIYGESLPFEDMIEKIRILNERICELSY</sequence>
<evidence type="ECO:0000313" key="1">
    <source>
        <dbReference type="EMBL" id="SCD20254.1"/>
    </source>
</evidence>
<dbReference type="AlphaFoldDB" id="A0A1R3T9J2"/>
<name>A0A1R3T9J2_9BACT</name>
<proteinExistence type="predicted"/>
<dbReference type="Proteomes" id="UP000187464">
    <property type="component" value="Chromosome I"/>
</dbReference>
<dbReference type="Pfam" id="PF08843">
    <property type="entry name" value="AbiEii"/>
    <property type="match status" value="1"/>
</dbReference>
<evidence type="ECO:0000313" key="2">
    <source>
        <dbReference type="Proteomes" id="UP000187464"/>
    </source>
</evidence>